<sequence length="192" mass="22307">MDLRTIAERFAEGLVAVDDATTTVSQGRRRDALGNLPTYLPGIVSMTERDVEDQVHKWWVRHYPRDFQPPRAHQTEVPYPGIPRAKCDLVFSSNGGWPGLPEWAVEIKRLQFVGDNGKKNDHGVQKMLSPYHKDRSLIHDMRRMQKAPLARRHAVLGYQFRYDFASCDEALLRHPDEYERIKRLRGVCREND</sequence>
<dbReference type="AlphaFoldDB" id="A0A383E880"/>
<reference evidence="1" key="1">
    <citation type="submission" date="2018-05" db="EMBL/GenBank/DDBJ databases">
        <authorList>
            <person name="Lanie J.A."/>
            <person name="Ng W.-L."/>
            <person name="Kazmierczak K.M."/>
            <person name="Andrzejewski T.M."/>
            <person name="Davidsen T.M."/>
            <person name="Wayne K.J."/>
            <person name="Tettelin H."/>
            <person name="Glass J.I."/>
            <person name="Rusch D."/>
            <person name="Podicherti R."/>
            <person name="Tsui H.-C.T."/>
            <person name="Winkler M.E."/>
        </authorList>
    </citation>
    <scope>NUCLEOTIDE SEQUENCE</scope>
</reference>
<name>A0A383E880_9ZZZZ</name>
<accession>A0A383E880</accession>
<protein>
    <submittedName>
        <fullName evidence="1">Uncharacterized protein</fullName>
    </submittedName>
</protein>
<dbReference type="EMBL" id="UINC01223752">
    <property type="protein sequence ID" value="SVE53072.1"/>
    <property type="molecule type" value="Genomic_DNA"/>
</dbReference>
<organism evidence="1">
    <name type="scientific">marine metagenome</name>
    <dbReference type="NCBI Taxonomy" id="408172"/>
    <lineage>
        <taxon>unclassified sequences</taxon>
        <taxon>metagenomes</taxon>
        <taxon>ecological metagenomes</taxon>
    </lineage>
</organism>
<feature type="non-terminal residue" evidence="1">
    <location>
        <position position="192"/>
    </location>
</feature>
<proteinExistence type="predicted"/>
<evidence type="ECO:0000313" key="1">
    <source>
        <dbReference type="EMBL" id="SVE53072.1"/>
    </source>
</evidence>
<gene>
    <name evidence="1" type="ORF">METZ01_LOCUS505926</name>
</gene>